<organism evidence="2 3">
    <name type="scientific">Arachidicoccus rhizosphaerae</name>
    <dbReference type="NCBI Taxonomy" id="551991"/>
    <lineage>
        <taxon>Bacteria</taxon>
        <taxon>Pseudomonadati</taxon>
        <taxon>Bacteroidota</taxon>
        <taxon>Chitinophagia</taxon>
        <taxon>Chitinophagales</taxon>
        <taxon>Chitinophagaceae</taxon>
        <taxon>Arachidicoccus</taxon>
    </lineage>
</organism>
<dbReference type="InterPro" id="IPR010438">
    <property type="entry name" value="Lambda_Bor"/>
</dbReference>
<proteinExistence type="predicted"/>
<gene>
    <name evidence="2" type="ORF">SAMN05192529_13212</name>
</gene>
<name>A0A1H4CIT7_9BACT</name>
<accession>A0A1H4CIT7</accession>
<sequence>MRKKTQQLCCLMCAALLFASCYTTRTYVGDIQPNDQITKVNHVTNNFFLWGLAEGGHSRISDKDYVKDEKNYVVEKQQTFVNGLLNVITWGIYCPMTTNYYVPVK</sequence>
<feature type="signal peptide" evidence="1">
    <location>
        <begin position="1"/>
        <end position="19"/>
    </location>
</feature>
<dbReference type="Proteomes" id="UP000199041">
    <property type="component" value="Unassembled WGS sequence"/>
</dbReference>
<protein>
    <submittedName>
        <fullName evidence="2">Bor protein</fullName>
    </submittedName>
</protein>
<evidence type="ECO:0000256" key="1">
    <source>
        <dbReference type="SAM" id="SignalP"/>
    </source>
</evidence>
<evidence type="ECO:0000313" key="3">
    <source>
        <dbReference type="Proteomes" id="UP000199041"/>
    </source>
</evidence>
<keyword evidence="1" id="KW-0732">Signal</keyword>
<dbReference type="OrthoDB" id="8566233at2"/>
<reference evidence="2 3" key="1">
    <citation type="submission" date="2016-10" db="EMBL/GenBank/DDBJ databases">
        <authorList>
            <person name="de Groot N.N."/>
        </authorList>
    </citation>
    <scope>NUCLEOTIDE SEQUENCE [LARGE SCALE GENOMIC DNA]</scope>
    <source>
        <strain evidence="2 3">Vu-144</strain>
    </source>
</reference>
<keyword evidence="3" id="KW-1185">Reference proteome</keyword>
<feature type="chain" id="PRO_5011519038" evidence="1">
    <location>
        <begin position="20"/>
        <end position="105"/>
    </location>
</feature>
<dbReference type="PROSITE" id="PS51257">
    <property type="entry name" value="PROKAR_LIPOPROTEIN"/>
    <property type="match status" value="1"/>
</dbReference>
<dbReference type="RefSeq" id="WP_091401091.1">
    <property type="nucleotide sequence ID" value="NZ_FNQY01000032.1"/>
</dbReference>
<dbReference type="AlphaFoldDB" id="A0A1H4CIT7"/>
<dbReference type="EMBL" id="FNQY01000032">
    <property type="protein sequence ID" value="SEA60248.1"/>
    <property type="molecule type" value="Genomic_DNA"/>
</dbReference>
<evidence type="ECO:0000313" key="2">
    <source>
        <dbReference type="EMBL" id="SEA60248.1"/>
    </source>
</evidence>
<dbReference type="Pfam" id="PF06291">
    <property type="entry name" value="Lambda_Bor"/>
    <property type="match status" value="1"/>
</dbReference>